<evidence type="ECO:0000256" key="11">
    <source>
        <dbReference type="PROSITE-ProRule" id="PRU01360"/>
    </source>
</evidence>
<dbReference type="Pfam" id="PF07715">
    <property type="entry name" value="Plug"/>
    <property type="match status" value="1"/>
</dbReference>
<dbReference type="PANTHER" id="PTHR30069">
    <property type="entry name" value="TONB-DEPENDENT OUTER MEMBRANE RECEPTOR"/>
    <property type="match status" value="1"/>
</dbReference>
<feature type="signal peptide" evidence="14">
    <location>
        <begin position="1"/>
        <end position="27"/>
    </location>
</feature>
<evidence type="ECO:0000256" key="12">
    <source>
        <dbReference type="RuleBase" id="RU003357"/>
    </source>
</evidence>
<dbReference type="PROSITE" id="PS52016">
    <property type="entry name" value="TONB_DEPENDENT_REC_3"/>
    <property type="match status" value="1"/>
</dbReference>
<dbReference type="InterPro" id="IPR037066">
    <property type="entry name" value="Plug_dom_sf"/>
</dbReference>
<evidence type="ECO:0000259" key="16">
    <source>
        <dbReference type="Pfam" id="PF07715"/>
    </source>
</evidence>
<organism evidence="17 18">
    <name type="scientific">Comamonas kerstersii</name>
    <dbReference type="NCBI Taxonomy" id="225992"/>
    <lineage>
        <taxon>Bacteria</taxon>
        <taxon>Pseudomonadati</taxon>
        <taxon>Pseudomonadota</taxon>
        <taxon>Betaproteobacteria</taxon>
        <taxon>Burkholderiales</taxon>
        <taxon>Comamonadaceae</taxon>
        <taxon>Comamonas</taxon>
    </lineage>
</organism>
<evidence type="ECO:0000256" key="3">
    <source>
        <dbReference type="ARBA" id="ARBA00022448"/>
    </source>
</evidence>
<dbReference type="GO" id="GO:0015344">
    <property type="term" value="F:siderophore uptake transmembrane transporter activity"/>
    <property type="evidence" value="ECO:0007669"/>
    <property type="project" value="TreeGrafter"/>
</dbReference>
<dbReference type="GO" id="GO:0015232">
    <property type="term" value="F:heme transmembrane transporter activity"/>
    <property type="evidence" value="ECO:0007669"/>
    <property type="project" value="InterPro"/>
</dbReference>
<feature type="domain" description="TonB-dependent receptor plug" evidence="16">
    <location>
        <begin position="47"/>
        <end position="165"/>
    </location>
</feature>
<dbReference type="PANTHER" id="PTHR30069:SF29">
    <property type="entry name" value="HEMOGLOBIN AND HEMOGLOBIN-HAPTOGLOBIN-BINDING PROTEIN 1-RELATED"/>
    <property type="match status" value="1"/>
</dbReference>
<evidence type="ECO:0000256" key="5">
    <source>
        <dbReference type="ARBA" id="ARBA00022692"/>
    </source>
</evidence>
<dbReference type="KEGG" id="cke:B5M06_10545"/>
<keyword evidence="5 11" id="KW-0812">Transmembrane</keyword>
<dbReference type="Gene3D" id="2.170.130.10">
    <property type="entry name" value="TonB-dependent receptor, plug domain"/>
    <property type="match status" value="1"/>
</dbReference>
<keyword evidence="9" id="KW-0675">Receptor</keyword>
<dbReference type="GO" id="GO:0044718">
    <property type="term" value="P:siderophore transmembrane transport"/>
    <property type="evidence" value="ECO:0007669"/>
    <property type="project" value="TreeGrafter"/>
</dbReference>
<dbReference type="NCBIfam" id="TIGR01785">
    <property type="entry name" value="TonB-hemin"/>
    <property type="match status" value="1"/>
</dbReference>
<comment type="subcellular location">
    <subcellularLocation>
        <location evidence="1 11">Cell outer membrane</location>
        <topology evidence="1 11">Multi-pass membrane protein</topology>
    </subcellularLocation>
</comment>
<name>A0A1V0BFI6_9BURK</name>
<feature type="domain" description="TonB-dependent receptor-like beta-barrel" evidence="15">
    <location>
        <begin position="275"/>
        <end position="685"/>
    </location>
</feature>
<evidence type="ECO:0000256" key="9">
    <source>
        <dbReference type="ARBA" id="ARBA00023170"/>
    </source>
</evidence>
<accession>A0A1V0BFI6</accession>
<dbReference type="Proteomes" id="UP000242792">
    <property type="component" value="Chromosome"/>
</dbReference>
<evidence type="ECO:0000259" key="15">
    <source>
        <dbReference type="Pfam" id="PF00593"/>
    </source>
</evidence>
<keyword evidence="6 14" id="KW-0732">Signal</keyword>
<evidence type="ECO:0000256" key="1">
    <source>
        <dbReference type="ARBA" id="ARBA00004571"/>
    </source>
</evidence>
<dbReference type="RefSeq" id="WP_054066464.1">
    <property type="nucleotide sequence ID" value="NZ_CAUCIF010000001.1"/>
</dbReference>
<evidence type="ECO:0000256" key="6">
    <source>
        <dbReference type="ARBA" id="ARBA00022729"/>
    </source>
</evidence>
<reference evidence="17 18" key="1">
    <citation type="submission" date="2017-03" db="EMBL/GenBank/DDBJ databases">
        <title>Rapid Whole Genome Sequencing of Comamonas kerstersii Causing Continuous ambulatory Peritoneal Dialysis-Associated Peritonitis.</title>
        <authorList>
            <person name="Zheng B."/>
        </authorList>
    </citation>
    <scope>NUCLEOTIDE SEQUENCE [LARGE SCALE GENOMIC DNA]</scope>
    <source>
        <strain evidence="17 18">8943</strain>
    </source>
</reference>
<evidence type="ECO:0000256" key="13">
    <source>
        <dbReference type="SAM" id="MobiDB-lite"/>
    </source>
</evidence>
<keyword evidence="4 11" id="KW-1134">Transmembrane beta strand</keyword>
<dbReference type="Gene3D" id="2.40.170.20">
    <property type="entry name" value="TonB-dependent receptor, beta-barrel domain"/>
    <property type="match status" value="1"/>
</dbReference>
<feature type="chain" id="PRO_5010712817" description="TonB-dependent hemoglobin/transferrin/lactoferrin family receptor" evidence="14">
    <location>
        <begin position="28"/>
        <end position="726"/>
    </location>
</feature>
<dbReference type="AlphaFoldDB" id="A0A1V0BFI6"/>
<proteinExistence type="inferred from homology"/>
<dbReference type="InterPro" id="IPR012910">
    <property type="entry name" value="Plug_dom"/>
</dbReference>
<dbReference type="SUPFAM" id="SSF56935">
    <property type="entry name" value="Porins"/>
    <property type="match status" value="1"/>
</dbReference>
<keyword evidence="7 12" id="KW-0798">TonB box</keyword>
<keyword evidence="3 11" id="KW-0813">Transport</keyword>
<dbReference type="CDD" id="cd01347">
    <property type="entry name" value="ligand_gated_channel"/>
    <property type="match status" value="1"/>
</dbReference>
<dbReference type="GO" id="GO:0009279">
    <property type="term" value="C:cell outer membrane"/>
    <property type="evidence" value="ECO:0007669"/>
    <property type="project" value="UniProtKB-SubCell"/>
</dbReference>
<gene>
    <name evidence="17" type="ORF">B5M06_10545</name>
</gene>
<keyword evidence="8 11" id="KW-0472">Membrane</keyword>
<dbReference type="OrthoDB" id="9764669at2"/>
<dbReference type="InterPro" id="IPR010949">
    <property type="entry name" value="TonB_Hb/transfer/lactofer_rcpt"/>
</dbReference>
<dbReference type="NCBIfam" id="TIGR01786">
    <property type="entry name" value="TonB-hemlactrns"/>
    <property type="match status" value="1"/>
</dbReference>
<evidence type="ECO:0000313" key="17">
    <source>
        <dbReference type="EMBL" id="AQZ98621.1"/>
    </source>
</evidence>
<dbReference type="EMBL" id="CP020121">
    <property type="protein sequence ID" value="AQZ98621.1"/>
    <property type="molecule type" value="Genomic_DNA"/>
</dbReference>
<dbReference type="InterPro" id="IPR036942">
    <property type="entry name" value="Beta-barrel_TonB_sf"/>
</dbReference>
<evidence type="ECO:0000256" key="10">
    <source>
        <dbReference type="ARBA" id="ARBA00023237"/>
    </source>
</evidence>
<evidence type="ECO:0000256" key="14">
    <source>
        <dbReference type="SAM" id="SignalP"/>
    </source>
</evidence>
<dbReference type="InterPro" id="IPR011276">
    <property type="entry name" value="TonB_haem/Hb_rcpt"/>
</dbReference>
<evidence type="ECO:0008006" key="19">
    <source>
        <dbReference type="Google" id="ProtNLM"/>
    </source>
</evidence>
<evidence type="ECO:0000256" key="2">
    <source>
        <dbReference type="ARBA" id="ARBA00009810"/>
    </source>
</evidence>
<keyword evidence="10 11" id="KW-0998">Cell outer membrane</keyword>
<sequence>MPHTWGGLRPIACTAALLGLGSTYAHAAEPVLPEQTVQERAEALDPAATPYATEVVNRATIERKQILDIRDATSDMVNVEVPRAPRRGAGISGTTGREGNTGFEIRGLGGNRVQMLVDGIPQPEADSFMNSHSFGRDYVDPLMLSGIEVHKGASTVGVPSGGVAGMVQMRTLSPGDLLGADKLFAGRALLGWRSENRGWNTGAAVAGKASEQVQWLLAAHGERSHATETMGHIGGTGLQRTKANPEDNHRYSLLGKLVLRPDGRQRHVFTAELRDQDGHVTNLHDFDNGTTRSHEDDIDSQRKRMSWQGEWQLDAPAADKLKAYAAWQDSSSSQRLTIDTSNRGQRLRHHRYNEQLLQLGLQAHKRIGTHGLHYGADVYRMKNDSQSLSTDSGVTTAVPKGPDTRTTQWGLFVEDHWDLGPWMLKPGLRYTSVDIDADASSIDMGQSGAQPVSKRFSAWLPQMGVQWQPLDDLQLFASYVRGFRAPTSGELNNFFGNVTPYYGYYILPNPDLKAETSNNFELGLRDAHGPLQWEVTGFYARYRNFIERYADAGSQGTFPVISLMRSRNQSKATIKGLELRGRAELGHSWGGQWVARAAYGYAKGTGENGQGLESISPQHLKLHIGQQAARWQWELGMTHTAAKQRKDMPSDSRVLFLPPSHTVLDLDAQWQLRKHLRLNVGLHNLTDRKYWKWSDVRDVTATAEHAAIDAYSQPGRNLRISLVAEF</sequence>
<evidence type="ECO:0000256" key="8">
    <source>
        <dbReference type="ARBA" id="ARBA00023136"/>
    </source>
</evidence>
<feature type="region of interest" description="Disordered" evidence="13">
    <location>
        <begin position="280"/>
        <end position="299"/>
    </location>
</feature>
<dbReference type="GeneID" id="83039761"/>
<evidence type="ECO:0000256" key="7">
    <source>
        <dbReference type="ARBA" id="ARBA00023077"/>
    </source>
</evidence>
<evidence type="ECO:0000313" key="18">
    <source>
        <dbReference type="Proteomes" id="UP000242792"/>
    </source>
</evidence>
<protein>
    <recommendedName>
        <fullName evidence="19">TonB-dependent hemoglobin/transferrin/lactoferrin family receptor</fullName>
    </recommendedName>
</protein>
<dbReference type="InterPro" id="IPR039426">
    <property type="entry name" value="TonB-dep_rcpt-like"/>
</dbReference>
<dbReference type="InterPro" id="IPR000531">
    <property type="entry name" value="Beta-barrel_TonB"/>
</dbReference>
<dbReference type="Pfam" id="PF00593">
    <property type="entry name" value="TonB_dep_Rec_b-barrel"/>
    <property type="match status" value="1"/>
</dbReference>
<evidence type="ECO:0000256" key="4">
    <source>
        <dbReference type="ARBA" id="ARBA00022452"/>
    </source>
</evidence>
<comment type="similarity">
    <text evidence="2 11 12">Belongs to the TonB-dependent receptor family.</text>
</comment>